<reference evidence="1 2" key="1">
    <citation type="journal article" date="2023" name="Life. Sci Alliance">
        <title>Evolutionary insights into 3D genome organization and epigenetic landscape of Vigna mungo.</title>
        <authorList>
            <person name="Junaid A."/>
            <person name="Singh B."/>
            <person name="Bhatia S."/>
        </authorList>
    </citation>
    <scope>NUCLEOTIDE SEQUENCE [LARGE SCALE GENOMIC DNA]</scope>
    <source>
        <strain evidence="1">Urdbean</strain>
    </source>
</reference>
<organism evidence="1 2">
    <name type="scientific">Vigna mungo</name>
    <name type="common">Black gram</name>
    <name type="synonym">Phaseolus mungo</name>
    <dbReference type="NCBI Taxonomy" id="3915"/>
    <lineage>
        <taxon>Eukaryota</taxon>
        <taxon>Viridiplantae</taxon>
        <taxon>Streptophyta</taxon>
        <taxon>Embryophyta</taxon>
        <taxon>Tracheophyta</taxon>
        <taxon>Spermatophyta</taxon>
        <taxon>Magnoliopsida</taxon>
        <taxon>eudicotyledons</taxon>
        <taxon>Gunneridae</taxon>
        <taxon>Pentapetalae</taxon>
        <taxon>rosids</taxon>
        <taxon>fabids</taxon>
        <taxon>Fabales</taxon>
        <taxon>Fabaceae</taxon>
        <taxon>Papilionoideae</taxon>
        <taxon>50 kb inversion clade</taxon>
        <taxon>NPAAA clade</taxon>
        <taxon>indigoferoid/millettioid clade</taxon>
        <taxon>Phaseoleae</taxon>
        <taxon>Vigna</taxon>
    </lineage>
</organism>
<name>A0AAQ3PAR7_VIGMU</name>
<dbReference type="Proteomes" id="UP001374535">
    <property type="component" value="Chromosome 1"/>
</dbReference>
<proteinExistence type="predicted"/>
<evidence type="ECO:0000313" key="1">
    <source>
        <dbReference type="EMBL" id="WVZ25316.1"/>
    </source>
</evidence>
<protein>
    <submittedName>
        <fullName evidence="1">Uncharacterized protein</fullName>
    </submittedName>
</protein>
<accession>A0AAQ3PAR7</accession>
<dbReference type="EMBL" id="CP144700">
    <property type="protein sequence ID" value="WVZ25316.1"/>
    <property type="molecule type" value="Genomic_DNA"/>
</dbReference>
<evidence type="ECO:0000313" key="2">
    <source>
        <dbReference type="Proteomes" id="UP001374535"/>
    </source>
</evidence>
<keyword evidence="2" id="KW-1185">Reference proteome</keyword>
<sequence length="168" mass="18958">MASHLLNHSAKVRNVSMLLHHERYMLARWFSGDAQSSLNRRRAASISLPVEIVLERLEVILAYSGVWEPFECLVNDLWKTQLPESSTRSNVFEPVVDFTKRNISMASIRRGSITGSGFTGEISPCCQGDAMRQPQGISIGYRVQFLPVKNCAFCKSNRWTLSSTKHIV</sequence>
<gene>
    <name evidence="1" type="ORF">V8G54_003860</name>
</gene>
<dbReference type="AlphaFoldDB" id="A0AAQ3PAR7"/>